<dbReference type="GO" id="GO:0005524">
    <property type="term" value="F:ATP binding"/>
    <property type="evidence" value="ECO:0007669"/>
    <property type="project" value="UniProtKB-KW"/>
</dbReference>
<dbReference type="PROSITE" id="PS00211">
    <property type="entry name" value="ABC_TRANSPORTER_1"/>
    <property type="match status" value="1"/>
</dbReference>
<dbReference type="InterPro" id="IPR003593">
    <property type="entry name" value="AAA+_ATPase"/>
</dbReference>
<evidence type="ECO:0000256" key="3">
    <source>
        <dbReference type="ARBA" id="ARBA00022840"/>
    </source>
</evidence>
<dbReference type="Gene3D" id="3.40.50.300">
    <property type="entry name" value="P-loop containing nucleotide triphosphate hydrolases"/>
    <property type="match status" value="1"/>
</dbReference>
<dbReference type="AlphaFoldDB" id="A0A5J4KAM2"/>
<dbReference type="GO" id="GO:0098796">
    <property type="term" value="C:membrane protein complex"/>
    <property type="evidence" value="ECO:0007669"/>
    <property type="project" value="UniProtKB-ARBA"/>
</dbReference>
<dbReference type="InterPro" id="IPR003439">
    <property type="entry name" value="ABC_transporter-like_ATP-bd"/>
</dbReference>
<dbReference type="InterPro" id="IPR027417">
    <property type="entry name" value="P-loop_NTPase"/>
</dbReference>
<sequence length="266" mass="29926">MEQREQWQADGHRAYPLVRVRQLVKNYYLGHTVVPALRGVDLDVWPGELVALMGPSGSGKSTFMNLLGCLDQPTAGRYLLNGVPVDELSPNELADVRNRSIGFVFQNFNLLPWMSALENVELPLTYMQMPAEERRRRAEIALTLVGLRTRALHRPTEMSGGQQQRVAIARALVTSPTLLLADEPTGNLDSQTSIQIMGILQELNRRGLTIILVTHEADIASYCRRQVRFRDGRVVSDTLNPEPLEARLQLTHDHNNQEQEGRKVTS</sequence>
<name>A0A5J4KAM2_9CHLR</name>
<evidence type="ECO:0000256" key="1">
    <source>
        <dbReference type="ARBA" id="ARBA00022448"/>
    </source>
</evidence>
<dbReference type="SUPFAM" id="SSF52540">
    <property type="entry name" value="P-loop containing nucleoside triphosphate hydrolases"/>
    <property type="match status" value="1"/>
</dbReference>
<feature type="domain" description="ABC transporter" evidence="4">
    <location>
        <begin position="18"/>
        <end position="256"/>
    </location>
</feature>
<dbReference type="FunFam" id="3.40.50.300:FF:000032">
    <property type="entry name" value="Export ABC transporter ATP-binding protein"/>
    <property type="match status" value="1"/>
</dbReference>
<dbReference type="RefSeq" id="WP_151729285.1">
    <property type="nucleotide sequence ID" value="NZ_BKZV01000005.1"/>
</dbReference>
<dbReference type="EMBL" id="BKZV01000005">
    <property type="protein sequence ID" value="GER84693.1"/>
    <property type="molecule type" value="Genomic_DNA"/>
</dbReference>
<dbReference type="InterPro" id="IPR017871">
    <property type="entry name" value="ABC_transporter-like_CS"/>
</dbReference>
<keyword evidence="3 5" id="KW-0067">ATP-binding</keyword>
<proteinExistence type="predicted"/>
<dbReference type="Proteomes" id="UP000334820">
    <property type="component" value="Unassembled WGS sequence"/>
</dbReference>
<organism evidence="5 6">
    <name type="scientific">Thermogemmatispora aurantia</name>
    <dbReference type="NCBI Taxonomy" id="2045279"/>
    <lineage>
        <taxon>Bacteria</taxon>
        <taxon>Bacillati</taxon>
        <taxon>Chloroflexota</taxon>
        <taxon>Ktedonobacteria</taxon>
        <taxon>Thermogemmatisporales</taxon>
        <taxon>Thermogemmatisporaceae</taxon>
        <taxon>Thermogemmatispora</taxon>
    </lineage>
</organism>
<dbReference type="PANTHER" id="PTHR24220:SF86">
    <property type="entry name" value="ABC TRANSPORTER ABCH.1"/>
    <property type="match status" value="1"/>
</dbReference>
<dbReference type="CDD" id="cd03255">
    <property type="entry name" value="ABC_MJ0796_LolCDE_FtsE"/>
    <property type="match status" value="1"/>
</dbReference>
<gene>
    <name evidence="5" type="ORF">KTAU_33290</name>
</gene>
<dbReference type="SMART" id="SM00382">
    <property type="entry name" value="AAA"/>
    <property type="match status" value="1"/>
</dbReference>
<dbReference type="GO" id="GO:0005886">
    <property type="term" value="C:plasma membrane"/>
    <property type="evidence" value="ECO:0007669"/>
    <property type="project" value="TreeGrafter"/>
</dbReference>
<dbReference type="PANTHER" id="PTHR24220">
    <property type="entry name" value="IMPORT ATP-BINDING PROTEIN"/>
    <property type="match status" value="1"/>
</dbReference>
<dbReference type="InterPro" id="IPR017911">
    <property type="entry name" value="MacB-like_ATP-bd"/>
</dbReference>
<evidence type="ECO:0000259" key="4">
    <source>
        <dbReference type="PROSITE" id="PS50893"/>
    </source>
</evidence>
<evidence type="ECO:0000313" key="6">
    <source>
        <dbReference type="Proteomes" id="UP000334820"/>
    </source>
</evidence>
<protein>
    <submittedName>
        <fullName evidence="5">ABC transporter ATP-binding protein</fullName>
    </submittedName>
</protein>
<comment type="caution">
    <text evidence="5">The sequence shown here is derived from an EMBL/GenBank/DDBJ whole genome shotgun (WGS) entry which is preliminary data.</text>
</comment>
<accession>A0A5J4KAM2</accession>
<dbReference type="GO" id="GO:0016887">
    <property type="term" value="F:ATP hydrolysis activity"/>
    <property type="evidence" value="ECO:0007669"/>
    <property type="project" value="InterPro"/>
</dbReference>
<dbReference type="PROSITE" id="PS50893">
    <property type="entry name" value="ABC_TRANSPORTER_2"/>
    <property type="match status" value="1"/>
</dbReference>
<evidence type="ECO:0000256" key="2">
    <source>
        <dbReference type="ARBA" id="ARBA00022741"/>
    </source>
</evidence>
<keyword evidence="1" id="KW-0813">Transport</keyword>
<evidence type="ECO:0000313" key="5">
    <source>
        <dbReference type="EMBL" id="GER84693.1"/>
    </source>
</evidence>
<dbReference type="GO" id="GO:0022857">
    <property type="term" value="F:transmembrane transporter activity"/>
    <property type="evidence" value="ECO:0007669"/>
    <property type="project" value="UniProtKB-ARBA"/>
</dbReference>
<dbReference type="InterPro" id="IPR015854">
    <property type="entry name" value="ABC_transpr_LolD-like"/>
</dbReference>
<dbReference type="Pfam" id="PF00005">
    <property type="entry name" value="ABC_tran"/>
    <property type="match status" value="1"/>
</dbReference>
<keyword evidence="2" id="KW-0547">Nucleotide-binding</keyword>
<keyword evidence="6" id="KW-1185">Reference proteome</keyword>
<reference evidence="5 6" key="1">
    <citation type="journal article" date="2019" name="Int. J. Syst. Evol. Microbiol.">
        <title>Thermogemmatispora aurantia sp. nov. and Thermogemmatispora argillosa sp. nov., within the class Ktedonobacteria, and emended description of the genus Thermogemmatispora.</title>
        <authorList>
            <person name="Zheng Y."/>
            <person name="Wang C.M."/>
            <person name="Sakai Y."/>
            <person name="Abe K."/>
            <person name="Yokota A."/>
            <person name="Yabe S."/>
        </authorList>
    </citation>
    <scope>NUCLEOTIDE SEQUENCE [LARGE SCALE GENOMIC DNA]</scope>
    <source>
        <strain evidence="5 6">A1-2</strain>
    </source>
</reference>